<proteinExistence type="predicted"/>
<keyword evidence="2" id="KW-1185">Reference proteome</keyword>
<dbReference type="EMBL" id="QNRK01000011">
    <property type="protein sequence ID" value="RBP13847.1"/>
    <property type="molecule type" value="Genomic_DNA"/>
</dbReference>
<dbReference type="RefSeq" id="WP_113889393.1">
    <property type="nucleotide sequence ID" value="NZ_QNRK01000011.1"/>
</dbReference>
<accession>A0A366FGW4</accession>
<dbReference type="AlphaFoldDB" id="A0A366FGW4"/>
<organism evidence="1 2">
    <name type="scientific">Roseiarcus fermentans</name>
    <dbReference type="NCBI Taxonomy" id="1473586"/>
    <lineage>
        <taxon>Bacteria</taxon>
        <taxon>Pseudomonadati</taxon>
        <taxon>Pseudomonadota</taxon>
        <taxon>Alphaproteobacteria</taxon>
        <taxon>Hyphomicrobiales</taxon>
        <taxon>Roseiarcaceae</taxon>
        <taxon>Roseiarcus</taxon>
    </lineage>
</organism>
<gene>
    <name evidence="1" type="ORF">DFR50_111109</name>
</gene>
<dbReference type="Proteomes" id="UP000253529">
    <property type="component" value="Unassembled WGS sequence"/>
</dbReference>
<reference evidence="1 2" key="1">
    <citation type="submission" date="2018-06" db="EMBL/GenBank/DDBJ databases">
        <title>Genomic Encyclopedia of Type Strains, Phase IV (KMG-IV): sequencing the most valuable type-strain genomes for metagenomic binning, comparative biology and taxonomic classification.</title>
        <authorList>
            <person name="Goeker M."/>
        </authorList>
    </citation>
    <scope>NUCLEOTIDE SEQUENCE [LARGE SCALE GENOMIC DNA]</scope>
    <source>
        <strain evidence="1 2">DSM 24875</strain>
    </source>
</reference>
<protein>
    <submittedName>
        <fullName evidence="1">Uncharacterized protein</fullName>
    </submittedName>
</protein>
<sequence>MPIVFSDLLDAFEFVSAGREYENSARVNRETGEIHWSSEMDPSLFPQPDDVEDDAKYVSVPTARDLDLGRPLVMRFAAERLDRHYDEIDDMFHRKGAYRRFRDLLLRVRALDDWYAFEGEAKEKALREWCEKEGLVVEG</sequence>
<comment type="caution">
    <text evidence="1">The sequence shown here is derived from an EMBL/GenBank/DDBJ whole genome shotgun (WGS) entry which is preliminary data.</text>
</comment>
<name>A0A366FGW4_9HYPH</name>
<dbReference type="OrthoDB" id="598113at2"/>
<evidence type="ECO:0000313" key="1">
    <source>
        <dbReference type="EMBL" id="RBP13847.1"/>
    </source>
</evidence>
<evidence type="ECO:0000313" key="2">
    <source>
        <dbReference type="Proteomes" id="UP000253529"/>
    </source>
</evidence>